<keyword evidence="1" id="KW-1277">Toxin-antitoxin system</keyword>
<dbReference type="PIRSF" id="PIRSF006156">
    <property type="entry name" value="YafQ"/>
    <property type="match status" value="1"/>
</dbReference>
<dbReference type="RefSeq" id="WP_269484553.1">
    <property type="nucleotide sequence ID" value="NZ_JAPXGO010000002.1"/>
</dbReference>
<comment type="caution">
    <text evidence="3">The sequence shown here is derived from an EMBL/GenBank/DDBJ whole genome shotgun (WGS) entry which is preliminary data.</text>
</comment>
<accession>A0A9Q4KMW5</accession>
<dbReference type="PANTHER" id="PTHR40588:SF1">
    <property type="entry name" value="MRNA INTERFERASE TOXIN YAFQ"/>
    <property type="match status" value="1"/>
</dbReference>
<dbReference type="InterPro" id="IPR004386">
    <property type="entry name" value="Toxin_YafQ-like"/>
</dbReference>
<evidence type="ECO:0000256" key="2">
    <source>
        <dbReference type="PIRSR" id="PIRSR006156-1"/>
    </source>
</evidence>
<dbReference type="SUPFAM" id="SSF143011">
    <property type="entry name" value="RelE-like"/>
    <property type="match status" value="1"/>
</dbReference>
<protein>
    <submittedName>
        <fullName evidence="3">Type II toxin-antitoxin system mRNA interferase toxin, RelE/StbE family</fullName>
    </submittedName>
</protein>
<evidence type="ECO:0000256" key="1">
    <source>
        <dbReference type="ARBA" id="ARBA00022649"/>
    </source>
</evidence>
<proteinExistence type="predicted"/>
<dbReference type="InterPro" id="IPR007712">
    <property type="entry name" value="RelE/ParE_toxin"/>
</dbReference>
<dbReference type="InterPro" id="IPR035093">
    <property type="entry name" value="RelE/ParE_toxin_dom_sf"/>
</dbReference>
<dbReference type="AlphaFoldDB" id="A0A9Q4KMW5"/>
<reference evidence="3" key="1">
    <citation type="submission" date="2022-12" db="EMBL/GenBank/DDBJ databases">
        <title>Species Delineation and Comparative Genomics within the Campylobacter ureolyticus Complex.</title>
        <authorList>
            <person name="Maki J."/>
            <person name="Howard M."/>
            <person name="Connelly S."/>
            <person name="Hardy D.J."/>
            <person name="Cameron A."/>
        </authorList>
    </citation>
    <scope>NUCLEOTIDE SEQUENCE</scope>
    <source>
        <strain evidence="3">URMC_787</strain>
    </source>
</reference>
<evidence type="ECO:0000313" key="4">
    <source>
        <dbReference type="Proteomes" id="UP001075225"/>
    </source>
</evidence>
<evidence type="ECO:0000313" key="3">
    <source>
        <dbReference type="EMBL" id="MCZ6159589.1"/>
    </source>
</evidence>
<gene>
    <name evidence="3" type="ORF">O6B32_03750</name>
</gene>
<dbReference type="GO" id="GO:0006402">
    <property type="term" value="P:mRNA catabolic process"/>
    <property type="evidence" value="ECO:0007669"/>
    <property type="project" value="TreeGrafter"/>
</dbReference>
<dbReference type="GO" id="GO:0004521">
    <property type="term" value="F:RNA endonuclease activity"/>
    <property type="evidence" value="ECO:0007669"/>
    <property type="project" value="TreeGrafter"/>
</dbReference>
<dbReference type="PANTHER" id="PTHR40588">
    <property type="entry name" value="MRNA INTERFERASE TOXIN YAFQ"/>
    <property type="match status" value="1"/>
</dbReference>
<dbReference type="EMBL" id="JAPXGO010000002">
    <property type="protein sequence ID" value="MCZ6159589.1"/>
    <property type="molecule type" value="Genomic_DNA"/>
</dbReference>
<name>A0A9Q4KMW5_9BACT</name>
<dbReference type="NCBIfam" id="TIGR02385">
    <property type="entry name" value="RelE_StbE"/>
    <property type="match status" value="1"/>
</dbReference>
<dbReference type="Gene3D" id="3.30.2310.20">
    <property type="entry name" value="RelE-like"/>
    <property type="match status" value="1"/>
</dbReference>
<dbReference type="Proteomes" id="UP001075225">
    <property type="component" value="Unassembled WGS sequence"/>
</dbReference>
<feature type="active site" description="Proton donor" evidence="2">
    <location>
        <position position="61"/>
    </location>
</feature>
<organism evidence="3 4">
    <name type="scientific">Campylobacter ureolyticus</name>
    <dbReference type="NCBI Taxonomy" id="827"/>
    <lineage>
        <taxon>Bacteria</taxon>
        <taxon>Pseudomonadati</taxon>
        <taxon>Campylobacterota</taxon>
        <taxon>Epsilonproteobacteria</taxon>
        <taxon>Campylobacterales</taxon>
        <taxon>Campylobacteraceae</taxon>
        <taxon>Campylobacter</taxon>
    </lineage>
</organism>
<dbReference type="GO" id="GO:0006415">
    <property type="term" value="P:translational termination"/>
    <property type="evidence" value="ECO:0007669"/>
    <property type="project" value="TreeGrafter"/>
</dbReference>
<sequence>MTINLLEKLAKDETLDTKYKDHQLKGKLKSFRDCHIMPYLALIHKKDDNILILEAIDIGKHSKLF</sequence>
<dbReference type="Pfam" id="PF15738">
    <property type="entry name" value="YafQ_toxin"/>
    <property type="match status" value="1"/>
</dbReference>